<evidence type="ECO:0000313" key="2">
    <source>
        <dbReference type="EMBL" id="CAI4016109.1"/>
    </source>
</evidence>
<keyword evidence="1" id="KW-0687">Ribonucleoprotein</keyword>
<dbReference type="GO" id="GO:0030686">
    <property type="term" value="C:90S preribosome"/>
    <property type="evidence" value="ECO:0007669"/>
    <property type="project" value="TreeGrafter"/>
</dbReference>
<dbReference type="PANTHER" id="PTHR13457">
    <property type="entry name" value="BAP28"/>
    <property type="match status" value="1"/>
</dbReference>
<dbReference type="EMBL" id="CAMXCT030006567">
    <property type="protein sequence ID" value="CAL4803421.1"/>
    <property type="molecule type" value="Genomic_DNA"/>
</dbReference>
<name>A0A9P1GLL0_9DINO</name>
<keyword evidence="4" id="KW-1185">Reference proteome</keyword>
<comment type="function">
    <text evidence="1">Involved in nucleolar processing of pre-18S ribosomal RNA.</text>
</comment>
<organism evidence="2">
    <name type="scientific">Cladocopium goreaui</name>
    <dbReference type="NCBI Taxonomy" id="2562237"/>
    <lineage>
        <taxon>Eukaryota</taxon>
        <taxon>Sar</taxon>
        <taxon>Alveolata</taxon>
        <taxon>Dinophyceae</taxon>
        <taxon>Suessiales</taxon>
        <taxon>Symbiodiniaceae</taxon>
        <taxon>Cladocopium</taxon>
    </lineage>
</organism>
<proteinExistence type="inferred from homology"/>
<dbReference type="PANTHER" id="PTHR13457:SF1">
    <property type="entry name" value="HEAT REPEAT-CONTAINING PROTEIN 1"/>
    <property type="match status" value="1"/>
</dbReference>
<reference evidence="2" key="1">
    <citation type="submission" date="2022-10" db="EMBL/GenBank/DDBJ databases">
        <authorList>
            <person name="Chen Y."/>
            <person name="Dougan E. K."/>
            <person name="Chan C."/>
            <person name="Rhodes N."/>
            <person name="Thang M."/>
        </authorList>
    </citation>
    <scope>NUCLEOTIDE SEQUENCE</scope>
</reference>
<comment type="similarity">
    <text evidence="1">Belongs to the HEATR1/UTP10 family.</text>
</comment>
<dbReference type="GO" id="GO:0034455">
    <property type="term" value="C:t-UTP complex"/>
    <property type="evidence" value="ECO:0007669"/>
    <property type="project" value="TreeGrafter"/>
</dbReference>
<dbReference type="GO" id="GO:0032040">
    <property type="term" value="C:small-subunit processome"/>
    <property type="evidence" value="ECO:0007669"/>
    <property type="project" value="TreeGrafter"/>
</dbReference>
<dbReference type="OrthoDB" id="432468at2759"/>
<comment type="subcellular location">
    <subcellularLocation>
        <location evidence="1">Nucleus</location>
        <location evidence="1">Nucleolus</location>
    </subcellularLocation>
</comment>
<dbReference type="GO" id="GO:0045943">
    <property type="term" value="P:positive regulation of transcription by RNA polymerase I"/>
    <property type="evidence" value="ECO:0007669"/>
    <property type="project" value="TreeGrafter"/>
</dbReference>
<dbReference type="EMBL" id="CAMXCT020006567">
    <property type="protein sequence ID" value="CAL1169484.1"/>
    <property type="molecule type" value="Genomic_DNA"/>
</dbReference>
<reference evidence="3 4" key="2">
    <citation type="submission" date="2024-05" db="EMBL/GenBank/DDBJ databases">
        <authorList>
            <person name="Chen Y."/>
            <person name="Shah S."/>
            <person name="Dougan E. K."/>
            <person name="Thang M."/>
            <person name="Chan C."/>
        </authorList>
    </citation>
    <scope>NUCLEOTIDE SEQUENCE [LARGE SCALE GENOMIC DNA]</scope>
</reference>
<dbReference type="EMBL" id="CAMXCT010006567">
    <property type="protein sequence ID" value="CAI4016109.1"/>
    <property type="molecule type" value="Genomic_DNA"/>
</dbReference>
<evidence type="ECO:0000313" key="3">
    <source>
        <dbReference type="EMBL" id="CAL4803421.1"/>
    </source>
</evidence>
<dbReference type="GO" id="GO:0030515">
    <property type="term" value="F:snoRNA binding"/>
    <property type="evidence" value="ECO:0007669"/>
    <property type="project" value="TreeGrafter"/>
</dbReference>
<keyword evidence="1" id="KW-0539">Nucleus</keyword>
<dbReference type="Proteomes" id="UP001152797">
    <property type="component" value="Unassembled WGS sequence"/>
</dbReference>
<keyword evidence="1" id="KW-0698">rRNA processing</keyword>
<dbReference type="GO" id="GO:0000462">
    <property type="term" value="P:maturation of SSU-rRNA from tricistronic rRNA transcript (SSU-rRNA, 5.8S rRNA, LSU-rRNA)"/>
    <property type="evidence" value="ECO:0007669"/>
    <property type="project" value="TreeGrafter"/>
</dbReference>
<gene>
    <name evidence="2" type="ORF">C1SCF055_LOCUS40875</name>
</gene>
<protein>
    <recommendedName>
        <fullName evidence="1">HEAT repeat-containing protein 1</fullName>
    </recommendedName>
</protein>
<accession>A0A9P1GLL0</accession>
<sequence length="531" mass="57571">MTTLLAKQVAAFKQHHGITAVGTKRQVAPSILFSPQEAKSHDPETFAALALHGLSEAAVLEPKLSQYSELFEGTMKDRDLLTKEENGAIDQKIHKLLLLLSPHLQARAAQECVEGLLYRYHAHRWNVDDLMAAALPHHDSPLFTKLVQGLHVENRPRWAWLSTLKAKPATLIRSRLAKYCSKDTAVLSFLGDILEELDARAGGLETLQMQLENRALMTFFAAIWLDTIALPENPEFRSVGNDLVQVAIQSLLKLLSQPAQQDAFYAGVTVTGALCAKIQLEESVQGQLLVRLAKQAVGEDGRAAFEVMAAMSQLQELEKMPGGVVKVLAKHGPEELLRAASPSVDAGNLLAMVVKAGLGVEEENVQVRVAEKHMEVLKGYPGYPFKQHALVQGLLEDSSLMKHHAPQLCRAVLQAFLEGLRNAATAKARKKTVARFQAIVRAPAKCLGCAPLELNEAMRQTLSKVDKDTAETLVQLAPTCAESDGSAATQASRKSAKVRGKATAKTSVAAVVLATPEEIEGGAMDLQGKGR</sequence>
<comment type="caution">
    <text evidence="2">The sequence shown here is derived from an EMBL/GenBank/DDBJ whole genome shotgun (WGS) entry which is preliminary data.</text>
</comment>
<dbReference type="InterPro" id="IPR040191">
    <property type="entry name" value="UTP10"/>
</dbReference>
<dbReference type="AlphaFoldDB" id="A0A9P1GLL0"/>
<keyword evidence="1" id="KW-0690">Ribosome biogenesis</keyword>
<evidence type="ECO:0000313" key="4">
    <source>
        <dbReference type="Proteomes" id="UP001152797"/>
    </source>
</evidence>
<evidence type="ECO:0000256" key="1">
    <source>
        <dbReference type="RuleBase" id="RU367065"/>
    </source>
</evidence>